<dbReference type="EMBL" id="JAGSPN010000004">
    <property type="protein sequence ID" value="MBR7782102.1"/>
    <property type="molecule type" value="Genomic_DNA"/>
</dbReference>
<evidence type="ECO:0000313" key="2">
    <source>
        <dbReference type="Proteomes" id="UP000680067"/>
    </source>
</evidence>
<protein>
    <submittedName>
        <fullName evidence="1">Uncharacterized protein</fullName>
    </submittedName>
</protein>
<dbReference type="Proteomes" id="UP000680067">
    <property type="component" value="Unassembled WGS sequence"/>
</dbReference>
<dbReference type="RefSeq" id="WP_212687430.1">
    <property type="nucleotide sequence ID" value="NZ_JAGSPN010000004.1"/>
</dbReference>
<proteinExistence type="predicted"/>
<comment type="caution">
    <text evidence="1">The sequence shown here is derived from an EMBL/GenBank/DDBJ whole genome shotgun (WGS) entry which is preliminary data.</text>
</comment>
<sequence>LNDFSDQRCLALRRPSLDFFFHDHAHVISFPYYHLSRNSLGHCIDLQKFMNEKVYVIAF</sequence>
<reference evidence="1" key="1">
    <citation type="submission" date="2021-04" db="EMBL/GenBank/DDBJ databases">
        <title>novel species isolated from subtropical streams in China.</title>
        <authorList>
            <person name="Lu H."/>
        </authorList>
    </citation>
    <scope>NUCLEOTIDE SEQUENCE</scope>
    <source>
        <strain evidence="1">LFS511W</strain>
    </source>
</reference>
<feature type="non-terminal residue" evidence="1">
    <location>
        <position position="1"/>
    </location>
</feature>
<accession>A0A941DJF5</accession>
<gene>
    <name evidence="1" type="ORF">KDM89_08120</name>
</gene>
<keyword evidence="2" id="KW-1185">Reference proteome</keyword>
<organism evidence="1 2">
    <name type="scientific">Undibacterium luofuense</name>
    <dbReference type="NCBI Taxonomy" id="2828733"/>
    <lineage>
        <taxon>Bacteria</taxon>
        <taxon>Pseudomonadati</taxon>
        <taxon>Pseudomonadota</taxon>
        <taxon>Betaproteobacteria</taxon>
        <taxon>Burkholderiales</taxon>
        <taxon>Oxalobacteraceae</taxon>
        <taxon>Undibacterium</taxon>
    </lineage>
</organism>
<evidence type="ECO:0000313" key="1">
    <source>
        <dbReference type="EMBL" id="MBR7782102.1"/>
    </source>
</evidence>
<name>A0A941DJF5_9BURK</name>
<dbReference type="AlphaFoldDB" id="A0A941DJF5"/>